<dbReference type="EMBL" id="JAGQDG010000001">
    <property type="protein sequence ID" value="MBQ0934282.1"/>
    <property type="molecule type" value="Genomic_DNA"/>
</dbReference>
<evidence type="ECO:0000313" key="3">
    <source>
        <dbReference type="Proteomes" id="UP000672097"/>
    </source>
</evidence>
<dbReference type="Proteomes" id="UP000672097">
    <property type="component" value="Unassembled WGS sequence"/>
</dbReference>
<keyword evidence="3" id="KW-1185">Reference proteome</keyword>
<keyword evidence="1" id="KW-0732">Signal</keyword>
<feature type="chain" id="PRO_5046817806" evidence="1">
    <location>
        <begin position="39"/>
        <end position="189"/>
    </location>
</feature>
<accession>A0ABS5DT20</accession>
<sequence>MTIMTTPSLSSSTRRRRLSLGLLSLPLLLAGCASPTPADYASQTPTLDLRRYFDGPLTAHGIFTDRSGQVVKRFTVALKGTWNGPQGVLEEDFVYSDGQTQRRVWRLTDLGGGRWEGRADDVVGVAQGQAAGNALNWRYTLALPVDGKVWEVQFDDWMFLVDQKVMLNRARMSKFGITLGEVTLSFTKP</sequence>
<organism evidence="2 3">
    <name type="scientific">Ideonella paludis</name>
    <dbReference type="NCBI Taxonomy" id="1233411"/>
    <lineage>
        <taxon>Bacteria</taxon>
        <taxon>Pseudomonadati</taxon>
        <taxon>Pseudomonadota</taxon>
        <taxon>Betaproteobacteria</taxon>
        <taxon>Burkholderiales</taxon>
        <taxon>Sphaerotilaceae</taxon>
        <taxon>Ideonella</taxon>
    </lineage>
</organism>
<reference evidence="2 3" key="1">
    <citation type="submission" date="2021-04" db="EMBL/GenBank/DDBJ databases">
        <title>The genome sequence of type strain Ideonella paludis KCTC 32238.</title>
        <authorList>
            <person name="Liu Y."/>
        </authorList>
    </citation>
    <scope>NUCLEOTIDE SEQUENCE [LARGE SCALE GENOMIC DNA]</scope>
    <source>
        <strain evidence="2 3">KCTC 32238</strain>
    </source>
</reference>
<feature type="signal peptide" evidence="1">
    <location>
        <begin position="1"/>
        <end position="38"/>
    </location>
</feature>
<evidence type="ECO:0000256" key="1">
    <source>
        <dbReference type="SAM" id="SignalP"/>
    </source>
</evidence>
<comment type="caution">
    <text evidence="2">The sequence shown here is derived from an EMBL/GenBank/DDBJ whole genome shotgun (WGS) entry which is preliminary data.</text>
</comment>
<gene>
    <name evidence="2" type="ORF">KAK11_03000</name>
</gene>
<evidence type="ECO:0000313" key="2">
    <source>
        <dbReference type="EMBL" id="MBQ0934282.1"/>
    </source>
</evidence>
<proteinExistence type="predicted"/>
<dbReference type="Pfam" id="PF12915">
    <property type="entry name" value="DUF3833"/>
    <property type="match status" value="1"/>
</dbReference>
<dbReference type="InterPro" id="IPR024409">
    <property type="entry name" value="DUF3833"/>
</dbReference>
<protein>
    <submittedName>
        <fullName evidence="2">DUF3833 domain-containing protein</fullName>
    </submittedName>
</protein>
<name>A0ABS5DT20_9BURK</name>